<keyword evidence="1" id="KW-0812">Transmembrane</keyword>
<protein>
    <submittedName>
        <fullName evidence="2">Uncharacterized protein</fullName>
    </submittedName>
</protein>
<name>A0A7C8MGX7_9PLEO</name>
<feature type="transmembrane region" description="Helical" evidence="1">
    <location>
        <begin position="20"/>
        <end position="39"/>
    </location>
</feature>
<evidence type="ECO:0000313" key="3">
    <source>
        <dbReference type="Proteomes" id="UP000481861"/>
    </source>
</evidence>
<accession>A0A7C8MGX7</accession>
<gene>
    <name evidence="2" type="ORF">BDV95DRAFT_114341</name>
</gene>
<evidence type="ECO:0000256" key="1">
    <source>
        <dbReference type="SAM" id="Phobius"/>
    </source>
</evidence>
<dbReference type="Proteomes" id="UP000481861">
    <property type="component" value="Unassembled WGS sequence"/>
</dbReference>
<comment type="caution">
    <text evidence="2">The sequence shown here is derived from an EMBL/GenBank/DDBJ whole genome shotgun (WGS) entry which is preliminary data.</text>
</comment>
<dbReference type="AlphaFoldDB" id="A0A7C8MGX7"/>
<organism evidence="2 3">
    <name type="scientific">Massariosphaeria phaeospora</name>
    <dbReference type="NCBI Taxonomy" id="100035"/>
    <lineage>
        <taxon>Eukaryota</taxon>
        <taxon>Fungi</taxon>
        <taxon>Dikarya</taxon>
        <taxon>Ascomycota</taxon>
        <taxon>Pezizomycotina</taxon>
        <taxon>Dothideomycetes</taxon>
        <taxon>Pleosporomycetidae</taxon>
        <taxon>Pleosporales</taxon>
        <taxon>Pleosporales incertae sedis</taxon>
        <taxon>Massariosphaeria</taxon>
    </lineage>
</organism>
<feature type="transmembrane region" description="Helical" evidence="1">
    <location>
        <begin position="162"/>
        <end position="178"/>
    </location>
</feature>
<proteinExistence type="predicted"/>
<keyword evidence="3" id="KW-1185">Reference proteome</keyword>
<evidence type="ECO:0000313" key="2">
    <source>
        <dbReference type="EMBL" id="KAF2869184.1"/>
    </source>
</evidence>
<reference evidence="2 3" key="1">
    <citation type="submission" date="2020-01" db="EMBL/GenBank/DDBJ databases">
        <authorList>
            <consortium name="DOE Joint Genome Institute"/>
            <person name="Haridas S."/>
            <person name="Albert R."/>
            <person name="Binder M."/>
            <person name="Bloem J."/>
            <person name="Labutti K."/>
            <person name="Salamov A."/>
            <person name="Andreopoulos B."/>
            <person name="Baker S.E."/>
            <person name="Barry K."/>
            <person name="Bills G."/>
            <person name="Bluhm B.H."/>
            <person name="Cannon C."/>
            <person name="Castanera R."/>
            <person name="Culley D.E."/>
            <person name="Daum C."/>
            <person name="Ezra D."/>
            <person name="Gonzalez J.B."/>
            <person name="Henrissat B."/>
            <person name="Kuo A."/>
            <person name="Liang C."/>
            <person name="Lipzen A."/>
            <person name="Lutzoni F."/>
            <person name="Magnuson J."/>
            <person name="Mondo S."/>
            <person name="Nolan M."/>
            <person name="Ohm R."/>
            <person name="Pangilinan J."/>
            <person name="Park H.-J.H."/>
            <person name="Ramirez L."/>
            <person name="Alfaro M."/>
            <person name="Sun H."/>
            <person name="Tritt A."/>
            <person name="Yoshinaga Y."/>
            <person name="Zwiers L.-H.L."/>
            <person name="Turgeon B.G."/>
            <person name="Goodwin S.B."/>
            <person name="Spatafora J.W."/>
            <person name="Crous P.W."/>
            <person name="Grigoriev I.V."/>
        </authorList>
    </citation>
    <scope>NUCLEOTIDE SEQUENCE [LARGE SCALE GENOMIC DNA]</scope>
    <source>
        <strain evidence="2 3">CBS 611.86</strain>
    </source>
</reference>
<sequence>MTNHRRIRSLDFGPPDMYYIPWSLISVCAALFIRFFFLYRRLSFQFSVTSSVSQSSIGTGGVIAKSRSSTVEDSPFSRHVFEYRARLSPPGLCGLNYLPNFFATGHIGHLPYVFHHALAGVLQSLPAFVLGVSIGILQSVPASALTFLAAPLPHPGCRTPRALLHGSLLLLIALLYCCRHKDRISLDSDFHPVHVVLPATASAARHFRRHPRKAIARERMCWTG</sequence>
<feature type="transmembrane region" description="Helical" evidence="1">
    <location>
        <begin position="127"/>
        <end position="150"/>
    </location>
</feature>
<keyword evidence="1" id="KW-1133">Transmembrane helix</keyword>
<dbReference type="EMBL" id="JAADJZ010000017">
    <property type="protein sequence ID" value="KAF2869184.1"/>
    <property type="molecule type" value="Genomic_DNA"/>
</dbReference>
<keyword evidence="1" id="KW-0472">Membrane</keyword>